<keyword evidence="8" id="KW-1185">Reference proteome</keyword>
<dbReference type="PIRSF" id="PIRSF006278">
    <property type="entry name" value="ACCD_DCysDesulf"/>
    <property type="match status" value="1"/>
</dbReference>
<evidence type="ECO:0000256" key="3">
    <source>
        <dbReference type="ARBA" id="ARBA00022898"/>
    </source>
</evidence>
<comment type="cofactor">
    <cofactor evidence="1">
        <name>pyridoxal 5'-phosphate</name>
        <dbReference type="ChEBI" id="CHEBI:597326"/>
    </cofactor>
</comment>
<dbReference type="OrthoDB" id="9801249at2"/>
<dbReference type="GO" id="GO:0019148">
    <property type="term" value="F:D-cysteine desulfhydrase activity"/>
    <property type="evidence" value="ECO:0007669"/>
    <property type="project" value="TreeGrafter"/>
</dbReference>
<sequence>MIQANPIVNQTLDHPILEEKGVELAIKRLDLIHPLISGNKFFKLKYNLEEAVNKGYKSILTFGGAYSNHIQASAAATKLFGLNSIGLIRGEETLPLNPTLDFAQSQGMKIEYVNRADYRRKNETEFLDELKKKYPNCFIIPEGGTNSLAIQGTAEILEDGDKDYSDIILSIGTGGTFTGILKSLQPNQKALGISSLKGSFINKEISELLEKNQILTNGEWEINTAYHFGGYAKYNQVLIDFIWEFYESFGIVLDPIYTGKMMFGIWDLIKKDQFLKGSKVLAIHTGGPQGNFGFYERTNIKLPLLSE</sequence>
<feature type="modified residue" description="N6-(pyridoxal phosphate)lysine" evidence="5">
    <location>
        <position position="40"/>
    </location>
</feature>
<dbReference type="SUPFAM" id="SSF53686">
    <property type="entry name" value="Tryptophan synthase beta subunit-like PLP-dependent enzymes"/>
    <property type="match status" value="1"/>
</dbReference>
<dbReference type="EMBL" id="FRXN01000009">
    <property type="protein sequence ID" value="SHO65403.1"/>
    <property type="molecule type" value="Genomic_DNA"/>
</dbReference>
<comment type="similarity">
    <text evidence="2">Belongs to the ACC deaminase/D-cysteine desulfhydrase family.</text>
</comment>
<feature type="domain" description="Tryptophan synthase beta chain-like PALP" evidence="6">
    <location>
        <begin position="18"/>
        <end position="286"/>
    </location>
</feature>
<organism evidence="7 8">
    <name type="scientific">Algoriphagus zhangzhouensis</name>
    <dbReference type="NCBI Taxonomy" id="1073327"/>
    <lineage>
        <taxon>Bacteria</taxon>
        <taxon>Pseudomonadati</taxon>
        <taxon>Bacteroidota</taxon>
        <taxon>Cytophagia</taxon>
        <taxon>Cytophagales</taxon>
        <taxon>Cyclobacteriaceae</taxon>
        <taxon>Algoriphagus</taxon>
    </lineage>
</organism>
<dbReference type="STRING" id="1073327.SAMN04488108_4064"/>
<proteinExistence type="inferred from homology"/>
<evidence type="ECO:0000313" key="8">
    <source>
        <dbReference type="Proteomes" id="UP000184609"/>
    </source>
</evidence>
<accession>A0A1M7ZKH8</accession>
<reference evidence="8" key="1">
    <citation type="submission" date="2016-12" db="EMBL/GenBank/DDBJ databases">
        <authorList>
            <person name="Varghese N."/>
            <person name="Submissions S."/>
        </authorList>
    </citation>
    <scope>NUCLEOTIDE SEQUENCE [LARGE SCALE GENOMIC DNA]</scope>
    <source>
        <strain evidence="8">DSM 25035</strain>
    </source>
</reference>
<dbReference type="InterPro" id="IPR036052">
    <property type="entry name" value="TrpB-like_PALP_sf"/>
</dbReference>
<evidence type="ECO:0000256" key="5">
    <source>
        <dbReference type="PIRSR" id="PIRSR006278-2"/>
    </source>
</evidence>
<dbReference type="Pfam" id="PF00291">
    <property type="entry name" value="PALP"/>
    <property type="match status" value="1"/>
</dbReference>
<evidence type="ECO:0000256" key="2">
    <source>
        <dbReference type="ARBA" id="ARBA00008639"/>
    </source>
</evidence>
<dbReference type="Gene3D" id="3.40.50.1100">
    <property type="match status" value="2"/>
</dbReference>
<protein>
    <submittedName>
        <fullName evidence="7">1-aminocyclopropane-1-carboxylate deaminase/D-cysteine desulfhydrase, PLP-dependent ACC family</fullName>
    </submittedName>
</protein>
<gene>
    <name evidence="7" type="ORF">SAMN04488108_4064</name>
</gene>
<dbReference type="RefSeq" id="WP_073573662.1">
    <property type="nucleotide sequence ID" value="NZ_FRXN01000009.1"/>
</dbReference>
<dbReference type="PANTHER" id="PTHR43780:SF2">
    <property type="entry name" value="1-AMINOCYCLOPROPANE-1-CARBOXYLATE DEAMINASE-RELATED"/>
    <property type="match status" value="1"/>
</dbReference>
<dbReference type="InterPro" id="IPR027278">
    <property type="entry name" value="ACCD_DCysDesulf"/>
</dbReference>
<evidence type="ECO:0000256" key="1">
    <source>
        <dbReference type="ARBA" id="ARBA00001933"/>
    </source>
</evidence>
<feature type="active site" description="Nucleophile" evidence="4">
    <location>
        <position position="67"/>
    </location>
</feature>
<name>A0A1M7ZKH8_9BACT</name>
<evidence type="ECO:0000259" key="6">
    <source>
        <dbReference type="Pfam" id="PF00291"/>
    </source>
</evidence>
<evidence type="ECO:0000313" key="7">
    <source>
        <dbReference type="EMBL" id="SHO65403.1"/>
    </source>
</evidence>
<evidence type="ECO:0000256" key="4">
    <source>
        <dbReference type="PIRSR" id="PIRSR006278-1"/>
    </source>
</evidence>
<dbReference type="PANTHER" id="PTHR43780">
    <property type="entry name" value="1-AMINOCYCLOPROPANE-1-CARBOXYLATE DEAMINASE-RELATED"/>
    <property type="match status" value="1"/>
</dbReference>
<dbReference type="AlphaFoldDB" id="A0A1M7ZKH8"/>
<dbReference type="InterPro" id="IPR001926">
    <property type="entry name" value="TrpB-like_PALP"/>
</dbReference>
<keyword evidence="3 5" id="KW-0663">Pyridoxal phosphate</keyword>
<dbReference type="Proteomes" id="UP000184609">
    <property type="component" value="Unassembled WGS sequence"/>
</dbReference>